<feature type="domain" description="ABC transmembrane type-1" evidence="6">
    <location>
        <begin position="24"/>
        <end position="236"/>
    </location>
</feature>
<gene>
    <name evidence="7" type="ORF">RO1_03650</name>
</gene>
<feature type="transmembrane region" description="Helical" evidence="5">
    <location>
        <begin position="136"/>
        <end position="157"/>
    </location>
</feature>
<proteinExistence type="predicted"/>
<dbReference type="AlphaFoldDB" id="D4KUV4"/>
<dbReference type="KEGG" id="rix:RO1_03650"/>
<reference evidence="7" key="1">
    <citation type="submission" date="2010-03" db="EMBL/GenBank/DDBJ databases">
        <title>The genome sequence of Roseburia intestinalis XB6B4.</title>
        <authorList>
            <consortium name="metaHIT consortium -- http://www.metahit.eu/"/>
            <person name="Pajon A."/>
            <person name="Turner K."/>
            <person name="Parkhill J."/>
            <person name="Bernalier A."/>
        </authorList>
    </citation>
    <scope>NUCLEOTIDE SEQUENCE [LARGE SCALE GENOMIC DNA]</scope>
    <source>
        <strain evidence="7">XB6B4</strain>
    </source>
</reference>
<dbReference type="HOGENOM" id="CLU_105397_0_0_9"/>
<dbReference type="EMBL" id="FP929050">
    <property type="protein sequence ID" value="CBL11144.1"/>
    <property type="molecule type" value="Genomic_DNA"/>
</dbReference>
<dbReference type="Pfam" id="PF00664">
    <property type="entry name" value="ABC_membrane"/>
    <property type="match status" value="1"/>
</dbReference>
<dbReference type="SUPFAM" id="SSF90123">
    <property type="entry name" value="ABC transporter transmembrane region"/>
    <property type="match status" value="1"/>
</dbReference>
<sequence length="236" mass="26210">MSFKEKIQHKYALSEQGAKDMIKAFVSVTISDIVLMFPVGMLYFLVKDYMGGTLGGRGGFYLAGSLICLALIAITTYIQYNATFFATYVESGVRRITLAEKLRKIPLSFFGKKDLSDLTSTIMADCATMETVSSHVIPELIGACISTALVALSLFFFDWRMALAALWVLPVSFLIVGCSGKVQNSLSRKQMKLKMDCADGIQEGLETVRDLRANNAQDDYMKGLDKKLKRSRNMRS</sequence>
<accession>D4KUV4</accession>
<feature type="transmembrane region" description="Helical" evidence="5">
    <location>
        <begin position="21"/>
        <end position="46"/>
    </location>
</feature>
<name>D4KUV4_9FIRM</name>
<keyword evidence="4 5" id="KW-0472">Membrane</keyword>
<dbReference type="InterPro" id="IPR039421">
    <property type="entry name" value="Type_1_exporter"/>
</dbReference>
<protein>
    <submittedName>
        <fullName evidence="7">ABC-type multidrug transport system, ATPase and permease components</fullName>
    </submittedName>
</protein>
<dbReference type="PROSITE" id="PS50929">
    <property type="entry name" value="ABC_TM1F"/>
    <property type="match status" value="1"/>
</dbReference>
<feature type="transmembrane region" description="Helical" evidence="5">
    <location>
        <begin position="58"/>
        <end position="78"/>
    </location>
</feature>
<evidence type="ECO:0000256" key="4">
    <source>
        <dbReference type="ARBA" id="ARBA00023136"/>
    </source>
</evidence>
<organism evidence="7">
    <name type="scientific">Roseburia intestinalis XB6B4</name>
    <dbReference type="NCBI Taxonomy" id="718255"/>
    <lineage>
        <taxon>Bacteria</taxon>
        <taxon>Bacillati</taxon>
        <taxon>Bacillota</taxon>
        <taxon>Clostridia</taxon>
        <taxon>Lachnospirales</taxon>
        <taxon>Lachnospiraceae</taxon>
        <taxon>Roseburia</taxon>
    </lineage>
</organism>
<dbReference type="PATRIC" id="fig|718255.3.peg.635"/>
<comment type="subcellular location">
    <subcellularLocation>
        <location evidence="1">Cell membrane</location>
        <topology evidence="1">Multi-pass membrane protein</topology>
    </subcellularLocation>
</comment>
<evidence type="ECO:0000256" key="1">
    <source>
        <dbReference type="ARBA" id="ARBA00004651"/>
    </source>
</evidence>
<evidence type="ECO:0000256" key="5">
    <source>
        <dbReference type="SAM" id="Phobius"/>
    </source>
</evidence>
<feature type="transmembrane region" description="Helical" evidence="5">
    <location>
        <begin position="163"/>
        <end position="182"/>
    </location>
</feature>
<dbReference type="GO" id="GO:0005886">
    <property type="term" value="C:plasma membrane"/>
    <property type="evidence" value="ECO:0007669"/>
    <property type="project" value="UniProtKB-SubCell"/>
</dbReference>
<dbReference type="Gene3D" id="1.20.1560.10">
    <property type="entry name" value="ABC transporter type 1, transmembrane domain"/>
    <property type="match status" value="1"/>
</dbReference>
<reference evidence="7" key="2">
    <citation type="submission" date="2010-03" db="EMBL/GenBank/DDBJ databases">
        <authorList>
            <person name="Pajon A."/>
        </authorList>
    </citation>
    <scope>NUCLEOTIDE SEQUENCE [LARGE SCALE GENOMIC DNA]</scope>
    <source>
        <strain evidence="7">XB6B4</strain>
    </source>
</reference>
<dbReference type="PANTHER" id="PTHR43394">
    <property type="entry name" value="ATP-DEPENDENT PERMEASE MDL1, MITOCHONDRIAL"/>
    <property type="match status" value="1"/>
</dbReference>
<dbReference type="PANTHER" id="PTHR43394:SF1">
    <property type="entry name" value="ATP-BINDING CASSETTE SUB-FAMILY B MEMBER 10, MITOCHONDRIAL"/>
    <property type="match status" value="1"/>
</dbReference>
<dbReference type="InterPro" id="IPR011527">
    <property type="entry name" value="ABC1_TM_dom"/>
</dbReference>
<evidence type="ECO:0000256" key="2">
    <source>
        <dbReference type="ARBA" id="ARBA00022692"/>
    </source>
</evidence>
<dbReference type="InterPro" id="IPR036640">
    <property type="entry name" value="ABC1_TM_sf"/>
</dbReference>
<dbReference type="Proteomes" id="UP000008953">
    <property type="component" value="Chromosome"/>
</dbReference>
<keyword evidence="3 5" id="KW-1133">Transmembrane helix</keyword>
<keyword evidence="2 5" id="KW-0812">Transmembrane</keyword>
<dbReference type="GO" id="GO:0005524">
    <property type="term" value="F:ATP binding"/>
    <property type="evidence" value="ECO:0007669"/>
    <property type="project" value="InterPro"/>
</dbReference>
<evidence type="ECO:0000259" key="6">
    <source>
        <dbReference type="PROSITE" id="PS50929"/>
    </source>
</evidence>
<dbReference type="GO" id="GO:0015421">
    <property type="term" value="F:ABC-type oligopeptide transporter activity"/>
    <property type="evidence" value="ECO:0007669"/>
    <property type="project" value="TreeGrafter"/>
</dbReference>
<evidence type="ECO:0000256" key="3">
    <source>
        <dbReference type="ARBA" id="ARBA00022989"/>
    </source>
</evidence>
<evidence type="ECO:0000313" key="7">
    <source>
        <dbReference type="EMBL" id="CBL11144.1"/>
    </source>
</evidence>